<evidence type="ECO:0000256" key="2">
    <source>
        <dbReference type="RuleBase" id="RU003616"/>
    </source>
</evidence>
<dbReference type="PANTHER" id="PTHR11527">
    <property type="entry name" value="HEAT-SHOCK PROTEIN 20 FAMILY MEMBER"/>
    <property type="match status" value="1"/>
</dbReference>
<dbReference type="Pfam" id="PF00011">
    <property type="entry name" value="HSP20"/>
    <property type="match status" value="1"/>
</dbReference>
<dbReference type="InterPro" id="IPR031107">
    <property type="entry name" value="Small_HSP"/>
</dbReference>
<dbReference type="CDD" id="cd06471">
    <property type="entry name" value="ACD_LpsHSP_like"/>
    <property type="match status" value="1"/>
</dbReference>
<dbReference type="Gene3D" id="2.60.40.790">
    <property type="match status" value="1"/>
</dbReference>
<dbReference type="InterPro" id="IPR002068">
    <property type="entry name" value="A-crystallin/Hsp20_dom"/>
</dbReference>
<dbReference type="RefSeq" id="WP_106195733.1">
    <property type="nucleotide sequence ID" value="NZ_PVTO01000029.1"/>
</dbReference>
<organism evidence="4 5">
    <name type="scientific">Alkalibacterium olivapovliticus</name>
    <dbReference type="NCBI Taxonomy" id="99907"/>
    <lineage>
        <taxon>Bacteria</taxon>
        <taxon>Bacillati</taxon>
        <taxon>Bacillota</taxon>
        <taxon>Bacilli</taxon>
        <taxon>Lactobacillales</taxon>
        <taxon>Carnobacteriaceae</taxon>
        <taxon>Alkalibacterium</taxon>
    </lineage>
</organism>
<dbReference type="OrthoDB" id="9811615at2"/>
<comment type="caution">
    <text evidence="4">The sequence shown here is derived from an EMBL/GenBank/DDBJ whole genome shotgun (WGS) entry which is preliminary data.</text>
</comment>
<dbReference type="SUPFAM" id="SSF49764">
    <property type="entry name" value="HSP20-like chaperones"/>
    <property type="match status" value="1"/>
</dbReference>
<protein>
    <submittedName>
        <fullName evidence="4">HSP20 family protein</fullName>
    </submittedName>
</protein>
<evidence type="ECO:0000256" key="1">
    <source>
        <dbReference type="PROSITE-ProRule" id="PRU00285"/>
    </source>
</evidence>
<dbReference type="InterPro" id="IPR008978">
    <property type="entry name" value="HSP20-like_chaperone"/>
</dbReference>
<evidence type="ECO:0000313" key="4">
    <source>
        <dbReference type="EMBL" id="PRY77154.1"/>
    </source>
</evidence>
<keyword evidence="5" id="KW-1185">Reference proteome</keyword>
<reference evidence="4 5" key="1">
    <citation type="submission" date="2018-03" db="EMBL/GenBank/DDBJ databases">
        <title>Genomic Encyclopedia of Archaeal and Bacterial Type Strains, Phase II (KMG-II): from individual species to whole genera.</title>
        <authorList>
            <person name="Goeker M."/>
        </authorList>
    </citation>
    <scope>NUCLEOTIDE SEQUENCE [LARGE SCALE GENOMIC DNA]</scope>
    <source>
        <strain evidence="4 5">DSM 13175</strain>
    </source>
</reference>
<dbReference type="Proteomes" id="UP000238205">
    <property type="component" value="Unassembled WGS sequence"/>
</dbReference>
<feature type="domain" description="SHSP" evidence="3">
    <location>
        <begin position="26"/>
        <end position="139"/>
    </location>
</feature>
<gene>
    <name evidence="4" type="ORF">CLV38_12925</name>
</gene>
<evidence type="ECO:0000259" key="3">
    <source>
        <dbReference type="PROSITE" id="PS01031"/>
    </source>
</evidence>
<name>A0A2T0VY55_9LACT</name>
<dbReference type="AlphaFoldDB" id="A0A2T0VY55"/>
<comment type="similarity">
    <text evidence="1 2">Belongs to the small heat shock protein (HSP20) family.</text>
</comment>
<dbReference type="PROSITE" id="PS01031">
    <property type="entry name" value="SHSP"/>
    <property type="match status" value="1"/>
</dbReference>
<accession>A0A2T0VY55</accession>
<dbReference type="EMBL" id="PVTO01000029">
    <property type="protein sequence ID" value="PRY77154.1"/>
    <property type="molecule type" value="Genomic_DNA"/>
</dbReference>
<proteinExistence type="inferred from homology"/>
<sequence length="139" mass="16283">MNDMIPSRRDFFDFGRRFFDDALGQNFGDLGNFKTDIIEKEDAFVVEAELPGMSKDNIELDYHDNVLSISANQETEKNESDEERNYIRRERSTRSFSRQFIIQDIDKDNIKAKFDNGILKIELPKQHPTASESKRIDIE</sequence>
<evidence type="ECO:0000313" key="5">
    <source>
        <dbReference type="Proteomes" id="UP000238205"/>
    </source>
</evidence>